<organism evidence="1 2">
    <name type="scientific">Tanacetum coccineum</name>
    <dbReference type="NCBI Taxonomy" id="301880"/>
    <lineage>
        <taxon>Eukaryota</taxon>
        <taxon>Viridiplantae</taxon>
        <taxon>Streptophyta</taxon>
        <taxon>Embryophyta</taxon>
        <taxon>Tracheophyta</taxon>
        <taxon>Spermatophyta</taxon>
        <taxon>Magnoliopsida</taxon>
        <taxon>eudicotyledons</taxon>
        <taxon>Gunneridae</taxon>
        <taxon>Pentapetalae</taxon>
        <taxon>asterids</taxon>
        <taxon>campanulids</taxon>
        <taxon>Asterales</taxon>
        <taxon>Asteraceae</taxon>
        <taxon>Asteroideae</taxon>
        <taxon>Anthemideae</taxon>
        <taxon>Anthemidinae</taxon>
        <taxon>Tanacetum</taxon>
    </lineage>
</organism>
<dbReference type="EMBL" id="BQNB010021548">
    <property type="protein sequence ID" value="GJU07531.1"/>
    <property type="molecule type" value="Genomic_DNA"/>
</dbReference>
<reference evidence="1" key="1">
    <citation type="journal article" date="2022" name="Int. J. Mol. Sci.">
        <title>Draft Genome of Tanacetum Coccineum: Genomic Comparison of Closely Related Tanacetum-Family Plants.</title>
        <authorList>
            <person name="Yamashiro T."/>
            <person name="Shiraishi A."/>
            <person name="Nakayama K."/>
            <person name="Satake H."/>
        </authorList>
    </citation>
    <scope>NUCLEOTIDE SEQUENCE</scope>
</reference>
<dbReference type="Proteomes" id="UP001151760">
    <property type="component" value="Unassembled WGS sequence"/>
</dbReference>
<protein>
    <submittedName>
        <fullName evidence="1">Uncharacterized protein</fullName>
    </submittedName>
</protein>
<accession>A0ABQ5J5E6</accession>
<name>A0ABQ5J5E6_9ASTR</name>
<evidence type="ECO:0000313" key="1">
    <source>
        <dbReference type="EMBL" id="GJU07531.1"/>
    </source>
</evidence>
<reference evidence="1" key="2">
    <citation type="submission" date="2022-01" db="EMBL/GenBank/DDBJ databases">
        <authorList>
            <person name="Yamashiro T."/>
            <person name="Shiraishi A."/>
            <person name="Satake H."/>
            <person name="Nakayama K."/>
        </authorList>
    </citation>
    <scope>NUCLEOTIDE SEQUENCE</scope>
</reference>
<gene>
    <name evidence="1" type="ORF">Tco_1123961</name>
</gene>
<keyword evidence="2" id="KW-1185">Reference proteome</keyword>
<comment type="caution">
    <text evidence="1">The sequence shown here is derived from an EMBL/GenBank/DDBJ whole genome shotgun (WGS) entry which is preliminary data.</text>
</comment>
<proteinExistence type="predicted"/>
<evidence type="ECO:0000313" key="2">
    <source>
        <dbReference type="Proteomes" id="UP001151760"/>
    </source>
</evidence>
<sequence>MTKALLPRGSTCKEESSGVVNGLGLLEYYEDEGAMNKRNNAMAGVGDGNRNAVNMPDIGPEFDEPNHSGLIDKLRWLRDLFGLPLLLEELDAMRTVGEDELLSNVAVDELPLLLEELGLGFFYY</sequence>